<keyword evidence="3" id="KW-0238">DNA-binding</keyword>
<feature type="domain" description="AP2/ERF" evidence="7">
    <location>
        <begin position="30"/>
        <end position="87"/>
    </location>
</feature>
<dbReference type="FunFam" id="3.30.730.10:FF:000001">
    <property type="entry name" value="Ethylene-responsive transcription factor 2"/>
    <property type="match status" value="1"/>
</dbReference>
<keyword evidence="9" id="KW-1185">Reference proteome</keyword>
<gene>
    <name evidence="8" type="ORF">Taro_026032</name>
</gene>
<sequence>MEEGGGGDGGRRSKRVPPALGAPAGGGNMRYRGVRRRPWGRYAAEIRDPLSKERRWLGTFDTAEQAACAYDMAARAMRGMRARTNFLYPASPPTSSPSPLPPPHPGADRRAPPPSGLWPFPWATEAAAPPQQNPSSASSSSSFNTLLLRNLISSCAGSSPSSSSSFRGVRPAFLRDRSRVASSPVAAAAAGGGGSSASVTIPAGAVAPVSELSAPYTEPPLAPAVDAEFFDFFPPEPDHSGLLEEIVQRFFPQWNSPSSAATCSAASSTSQGASCSYRAGMGSQQEKAMEVDALQQEIMKHVEMDDDDLSSFLDYHMHPPLAPPEQKRQHDHNLQQHQLPENPPYQQYCYHGGRPAPLQPEVHEGEVCENFPMLPQGMLEDIIQYPEFFETLSAKLQQRA</sequence>
<dbReference type="PRINTS" id="PR00367">
    <property type="entry name" value="ETHRSPELEMNT"/>
</dbReference>
<keyword evidence="5" id="KW-0539">Nucleus</keyword>
<dbReference type="InterPro" id="IPR036955">
    <property type="entry name" value="AP2/ERF_dom_sf"/>
</dbReference>
<dbReference type="SMART" id="SM00380">
    <property type="entry name" value="AP2"/>
    <property type="match status" value="1"/>
</dbReference>
<dbReference type="PANTHER" id="PTHR31677:SF146">
    <property type="entry name" value="ETHYLENE-RESPONSIVE TRANSCRIPTION FACTOR ESR2"/>
    <property type="match status" value="1"/>
</dbReference>
<dbReference type="PROSITE" id="PS51032">
    <property type="entry name" value="AP2_ERF"/>
    <property type="match status" value="1"/>
</dbReference>
<dbReference type="GO" id="GO:0005634">
    <property type="term" value="C:nucleus"/>
    <property type="evidence" value="ECO:0007669"/>
    <property type="project" value="UniProtKB-SubCell"/>
</dbReference>
<evidence type="ECO:0000259" key="7">
    <source>
        <dbReference type="PROSITE" id="PS51032"/>
    </source>
</evidence>
<dbReference type="PANTHER" id="PTHR31677">
    <property type="entry name" value="AP2 DOMAIN CLASS TRANSCRIPTION FACTOR"/>
    <property type="match status" value="1"/>
</dbReference>
<dbReference type="Pfam" id="PF00847">
    <property type="entry name" value="AP2"/>
    <property type="match status" value="1"/>
</dbReference>
<keyword evidence="2" id="KW-0805">Transcription regulation</keyword>
<evidence type="ECO:0000313" key="9">
    <source>
        <dbReference type="Proteomes" id="UP000652761"/>
    </source>
</evidence>
<dbReference type="SUPFAM" id="SSF54171">
    <property type="entry name" value="DNA-binding domain"/>
    <property type="match status" value="1"/>
</dbReference>
<feature type="region of interest" description="Disordered" evidence="6">
    <location>
        <begin position="318"/>
        <end position="342"/>
    </location>
</feature>
<dbReference type="OrthoDB" id="642697at2759"/>
<feature type="compositionally biased region" description="Low complexity" evidence="6">
    <location>
        <begin position="126"/>
        <end position="141"/>
    </location>
</feature>
<dbReference type="AlphaFoldDB" id="A0A843VFY1"/>
<reference evidence="8" key="1">
    <citation type="submission" date="2017-07" db="EMBL/GenBank/DDBJ databases">
        <title>Taro Niue Genome Assembly and Annotation.</title>
        <authorList>
            <person name="Atibalentja N."/>
            <person name="Keating K."/>
            <person name="Fields C.J."/>
        </authorList>
    </citation>
    <scope>NUCLEOTIDE SEQUENCE</scope>
    <source>
        <strain evidence="8">Niue_2</strain>
        <tissue evidence="8">Leaf</tissue>
    </source>
</reference>
<keyword evidence="4" id="KW-0804">Transcription</keyword>
<evidence type="ECO:0000256" key="5">
    <source>
        <dbReference type="ARBA" id="ARBA00023242"/>
    </source>
</evidence>
<protein>
    <recommendedName>
        <fullName evidence="7">AP2/ERF domain-containing protein</fullName>
    </recommendedName>
</protein>
<name>A0A843VFY1_COLES</name>
<dbReference type="InterPro" id="IPR001471">
    <property type="entry name" value="AP2/ERF_dom"/>
</dbReference>
<feature type="region of interest" description="Disordered" evidence="6">
    <location>
        <begin position="86"/>
        <end position="141"/>
    </location>
</feature>
<evidence type="ECO:0000256" key="4">
    <source>
        <dbReference type="ARBA" id="ARBA00023163"/>
    </source>
</evidence>
<feature type="compositionally biased region" description="Pro residues" evidence="6">
    <location>
        <begin position="90"/>
        <end position="105"/>
    </location>
</feature>
<dbReference type="CDD" id="cd00018">
    <property type="entry name" value="AP2"/>
    <property type="match status" value="1"/>
</dbReference>
<dbReference type="GO" id="GO:0003700">
    <property type="term" value="F:DNA-binding transcription factor activity"/>
    <property type="evidence" value="ECO:0007669"/>
    <property type="project" value="InterPro"/>
</dbReference>
<organism evidence="8 9">
    <name type="scientific">Colocasia esculenta</name>
    <name type="common">Wild taro</name>
    <name type="synonym">Arum esculentum</name>
    <dbReference type="NCBI Taxonomy" id="4460"/>
    <lineage>
        <taxon>Eukaryota</taxon>
        <taxon>Viridiplantae</taxon>
        <taxon>Streptophyta</taxon>
        <taxon>Embryophyta</taxon>
        <taxon>Tracheophyta</taxon>
        <taxon>Spermatophyta</taxon>
        <taxon>Magnoliopsida</taxon>
        <taxon>Liliopsida</taxon>
        <taxon>Araceae</taxon>
        <taxon>Aroideae</taxon>
        <taxon>Colocasieae</taxon>
        <taxon>Colocasia</taxon>
    </lineage>
</organism>
<feature type="compositionally biased region" description="Basic and acidic residues" evidence="6">
    <location>
        <begin position="325"/>
        <end position="334"/>
    </location>
</feature>
<dbReference type="Gene3D" id="3.30.730.10">
    <property type="entry name" value="AP2/ERF domain"/>
    <property type="match status" value="1"/>
</dbReference>
<evidence type="ECO:0000256" key="6">
    <source>
        <dbReference type="SAM" id="MobiDB-lite"/>
    </source>
</evidence>
<dbReference type="GO" id="GO:0003677">
    <property type="term" value="F:DNA binding"/>
    <property type="evidence" value="ECO:0007669"/>
    <property type="project" value="UniProtKB-KW"/>
</dbReference>
<evidence type="ECO:0000256" key="1">
    <source>
        <dbReference type="ARBA" id="ARBA00004123"/>
    </source>
</evidence>
<dbReference type="InterPro" id="IPR016177">
    <property type="entry name" value="DNA-bd_dom_sf"/>
</dbReference>
<proteinExistence type="predicted"/>
<comment type="caution">
    <text evidence="8">The sequence shown here is derived from an EMBL/GenBank/DDBJ whole genome shotgun (WGS) entry which is preliminary data.</text>
</comment>
<feature type="region of interest" description="Disordered" evidence="6">
    <location>
        <begin position="1"/>
        <end position="29"/>
    </location>
</feature>
<accession>A0A843VFY1</accession>
<dbReference type="EMBL" id="NMUH01001556">
    <property type="protein sequence ID" value="MQL93387.1"/>
    <property type="molecule type" value="Genomic_DNA"/>
</dbReference>
<comment type="subcellular location">
    <subcellularLocation>
        <location evidence="1">Nucleus</location>
    </subcellularLocation>
</comment>
<evidence type="ECO:0000256" key="3">
    <source>
        <dbReference type="ARBA" id="ARBA00023125"/>
    </source>
</evidence>
<evidence type="ECO:0000313" key="8">
    <source>
        <dbReference type="EMBL" id="MQL93387.1"/>
    </source>
</evidence>
<evidence type="ECO:0000256" key="2">
    <source>
        <dbReference type="ARBA" id="ARBA00023015"/>
    </source>
</evidence>
<dbReference type="Proteomes" id="UP000652761">
    <property type="component" value="Unassembled WGS sequence"/>
</dbReference>